<accession>A0ABQ3G286</accession>
<sequence>MTRSSLFSLRRIVLASSLAALGATAMAQTPPASPPPAEAPARHAGEHVRPDPAKRMERREARLKQELKITAEQEPAWNQFTASMLPPGPPKERMDREGWRKLTTPQRIERMRTMHAERSAEMERRAEATLRLYGALTPEQQKVFDERMAMGPRHGPHHGPHQHGMPPKPEPRG</sequence>
<keyword evidence="4" id="KW-1185">Reference proteome</keyword>
<feature type="region of interest" description="Disordered" evidence="1">
    <location>
        <begin position="69"/>
        <end position="106"/>
    </location>
</feature>
<keyword evidence="2" id="KW-0732">Signal</keyword>
<dbReference type="InterPro" id="IPR012899">
    <property type="entry name" value="LTXXQ"/>
</dbReference>
<evidence type="ECO:0008006" key="5">
    <source>
        <dbReference type="Google" id="ProtNLM"/>
    </source>
</evidence>
<feature type="chain" id="PRO_5047284371" description="LTXXQ motif family protein" evidence="2">
    <location>
        <begin position="28"/>
        <end position="173"/>
    </location>
</feature>
<feature type="signal peptide" evidence="2">
    <location>
        <begin position="1"/>
        <end position="27"/>
    </location>
</feature>
<dbReference type="RefSeq" id="WP_189687333.1">
    <property type="nucleotide sequence ID" value="NZ_BMYK01000006.1"/>
</dbReference>
<organism evidence="3 4">
    <name type="scientific">Pseudorhodoferax aquiterrae</name>
    <dbReference type="NCBI Taxonomy" id="747304"/>
    <lineage>
        <taxon>Bacteria</taxon>
        <taxon>Pseudomonadati</taxon>
        <taxon>Pseudomonadota</taxon>
        <taxon>Betaproteobacteria</taxon>
        <taxon>Burkholderiales</taxon>
        <taxon>Comamonadaceae</taxon>
    </lineage>
</organism>
<reference evidence="4" key="1">
    <citation type="journal article" date="2019" name="Int. J. Syst. Evol. Microbiol.">
        <title>The Global Catalogue of Microorganisms (GCM) 10K type strain sequencing project: providing services to taxonomists for standard genome sequencing and annotation.</title>
        <authorList>
            <consortium name="The Broad Institute Genomics Platform"/>
            <consortium name="The Broad Institute Genome Sequencing Center for Infectious Disease"/>
            <person name="Wu L."/>
            <person name="Ma J."/>
        </authorList>
    </citation>
    <scope>NUCLEOTIDE SEQUENCE [LARGE SCALE GENOMIC DNA]</scope>
    <source>
        <strain evidence="4">KCTC 23314</strain>
    </source>
</reference>
<dbReference type="Proteomes" id="UP000626210">
    <property type="component" value="Unassembled WGS sequence"/>
</dbReference>
<evidence type="ECO:0000313" key="4">
    <source>
        <dbReference type="Proteomes" id="UP000626210"/>
    </source>
</evidence>
<dbReference type="EMBL" id="BMYK01000006">
    <property type="protein sequence ID" value="GHC82424.1"/>
    <property type="molecule type" value="Genomic_DNA"/>
</dbReference>
<name>A0ABQ3G286_9BURK</name>
<protein>
    <recommendedName>
        <fullName evidence="5">LTXXQ motif family protein</fullName>
    </recommendedName>
</protein>
<feature type="compositionally biased region" description="Basic and acidic residues" evidence="1">
    <location>
        <begin position="90"/>
        <end position="100"/>
    </location>
</feature>
<comment type="caution">
    <text evidence="3">The sequence shown here is derived from an EMBL/GenBank/DDBJ whole genome shotgun (WGS) entry which is preliminary data.</text>
</comment>
<evidence type="ECO:0000313" key="3">
    <source>
        <dbReference type="EMBL" id="GHC82424.1"/>
    </source>
</evidence>
<evidence type="ECO:0000256" key="1">
    <source>
        <dbReference type="SAM" id="MobiDB-lite"/>
    </source>
</evidence>
<dbReference type="PROSITE" id="PS51318">
    <property type="entry name" value="TAT"/>
    <property type="match status" value="1"/>
</dbReference>
<dbReference type="Pfam" id="PF07813">
    <property type="entry name" value="LTXXQ"/>
    <property type="match status" value="1"/>
</dbReference>
<feature type="region of interest" description="Disordered" evidence="1">
    <location>
        <begin position="25"/>
        <end position="56"/>
    </location>
</feature>
<feature type="compositionally biased region" description="Basic and acidic residues" evidence="1">
    <location>
        <begin position="40"/>
        <end position="56"/>
    </location>
</feature>
<evidence type="ECO:0000256" key="2">
    <source>
        <dbReference type="SAM" id="SignalP"/>
    </source>
</evidence>
<gene>
    <name evidence="3" type="ORF">GCM10007320_25590</name>
</gene>
<feature type="region of interest" description="Disordered" evidence="1">
    <location>
        <begin position="148"/>
        <end position="173"/>
    </location>
</feature>
<dbReference type="InterPro" id="IPR006311">
    <property type="entry name" value="TAT_signal"/>
</dbReference>
<proteinExistence type="predicted"/>